<organism evidence="1 2">
    <name type="scientific">Sphingomonas oligophenolica</name>
    <dbReference type="NCBI Taxonomy" id="301154"/>
    <lineage>
        <taxon>Bacteria</taxon>
        <taxon>Pseudomonadati</taxon>
        <taxon>Pseudomonadota</taxon>
        <taxon>Alphaproteobacteria</taxon>
        <taxon>Sphingomonadales</taxon>
        <taxon>Sphingomonadaceae</taxon>
        <taxon>Sphingomonas</taxon>
    </lineage>
</organism>
<evidence type="ECO:0000313" key="1">
    <source>
        <dbReference type="EMBL" id="MEN2793496.1"/>
    </source>
</evidence>
<protein>
    <recommendedName>
        <fullName evidence="3">Tetratricopeptide repeat protein</fullName>
    </recommendedName>
</protein>
<gene>
    <name evidence="1" type="ORF">ABC974_28015</name>
</gene>
<evidence type="ECO:0000313" key="2">
    <source>
        <dbReference type="Proteomes" id="UP001419910"/>
    </source>
</evidence>
<dbReference type="EMBL" id="JBDIME010000051">
    <property type="protein sequence ID" value="MEN2793496.1"/>
    <property type="molecule type" value="Genomic_DNA"/>
</dbReference>
<comment type="caution">
    <text evidence="1">The sequence shown here is derived from an EMBL/GenBank/DDBJ whole genome shotgun (WGS) entry which is preliminary data.</text>
</comment>
<dbReference type="Proteomes" id="UP001419910">
    <property type="component" value="Unassembled WGS sequence"/>
</dbReference>
<reference evidence="1 2" key="1">
    <citation type="submission" date="2024-05" db="EMBL/GenBank/DDBJ databases">
        <authorList>
            <person name="Liu Q."/>
            <person name="Xin Y.-H."/>
        </authorList>
    </citation>
    <scope>NUCLEOTIDE SEQUENCE [LARGE SCALE GENOMIC DNA]</scope>
    <source>
        <strain evidence="1 2">CGMCC 1.10181</strain>
    </source>
</reference>
<dbReference type="SUPFAM" id="SSF48452">
    <property type="entry name" value="TPR-like"/>
    <property type="match status" value="1"/>
</dbReference>
<proteinExistence type="predicted"/>
<dbReference type="Gene3D" id="1.25.40.10">
    <property type="entry name" value="Tetratricopeptide repeat domain"/>
    <property type="match status" value="2"/>
</dbReference>
<sequence length="252" mass="26171">MILPLLLLAAAQATPQAGPPDPAEQRFDHCVDLASGDPSGAEKAAGQWLRDGGGFLAHQCLGIAYASELRWTAAAAEFEAAAQGAENAHDKRSANYWAQAGNAWLATGEPMKARAALNAALAGGTLTGLQRGEANLDRARAFVASGDLADARVDLDHAIVDAADDPLAWLLSATLARRMKDLPRAQKDIAEAVHRAGDDASVQLEAGNIAALAGDEAGAKTAWSRAVAIRPDSEAARNARNALKQFDPAPGK</sequence>
<dbReference type="RefSeq" id="WP_343891513.1">
    <property type="nucleotide sequence ID" value="NZ_BAAAEH010000045.1"/>
</dbReference>
<accession>A0ABU9YCH5</accession>
<keyword evidence="2" id="KW-1185">Reference proteome</keyword>
<name>A0ABU9YCH5_9SPHN</name>
<dbReference type="InterPro" id="IPR011990">
    <property type="entry name" value="TPR-like_helical_dom_sf"/>
</dbReference>
<evidence type="ECO:0008006" key="3">
    <source>
        <dbReference type="Google" id="ProtNLM"/>
    </source>
</evidence>